<reference evidence="1" key="1">
    <citation type="submission" date="2025-08" db="UniProtKB">
        <authorList>
            <consortium name="Ensembl"/>
        </authorList>
    </citation>
    <scope>IDENTIFICATION</scope>
</reference>
<keyword evidence="2" id="KW-1185">Reference proteome</keyword>
<sequence>VLCFRGSTVLGLHIELMEACPLIVQGALQQHLPTPGLYVEELPDMRWCMPTEGVLDLSVGALIQVSGIELDDQGASRGVLRKAHSVRGLVKGRHIVVCIQHSDEDVSCA</sequence>
<organism evidence="1 2">
    <name type="scientific">Buteo japonicus</name>
    <dbReference type="NCBI Taxonomy" id="224669"/>
    <lineage>
        <taxon>Eukaryota</taxon>
        <taxon>Metazoa</taxon>
        <taxon>Chordata</taxon>
        <taxon>Craniata</taxon>
        <taxon>Vertebrata</taxon>
        <taxon>Euteleostomi</taxon>
        <taxon>Archelosauria</taxon>
        <taxon>Archosauria</taxon>
        <taxon>Dinosauria</taxon>
        <taxon>Saurischia</taxon>
        <taxon>Theropoda</taxon>
        <taxon>Coelurosauria</taxon>
        <taxon>Aves</taxon>
        <taxon>Neognathae</taxon>
        <taxon>Neoaves</taxon>
        <taxon>Telluraves</taxon>
        <taxon>Accipitrimorphae</taxon>
        <taxon>Accipitriformes</taxon>
        <taxon>Accipitridae</taxon>
        <taxon>Accipitrinae</taxon>
        <taxon>Buteo</taxon>
    </lineage>
</organism>
<name>A0A8C0AMW5_9AVES</name>
<evidence type="ECO:0000313" key="1">
    <source>
        <dbReference type="Ensembl" id="ENSBJAP00000002604.1"/>
    </source>
</evidence>
<evidence type="ECO:0000313" key="2">
    <source>
        <dbReference type="Proteomes" id="UP000694555"/>
    </source>
</evidence>
<reference evidence="1" key="2">
    <citation type="submission" date="2025-09" db="UniProtKB">
        <authorList>
            <consortium name="Ensembl"/>
        </authorList>
    </citation>
    <scope>IDENTIFICATION</scope>
</reference>
<dbReference type="Ensembl" id="ENSBJAT00000002676.1">
    <property type="protein sequence ID" value="ENSBJAP00000002604.1"/>
    <property type="gene ID" value="ENSBJAG00000001874.1"/>
</dbReference>
<proteinExistence type="predicted"/>
<accession>A0A8C0AMW5</accession>
<dbReference type="Proteomes" id="UP000694555">
    <property type="component" value="Unplaced"/>
</dbReference>
<dbReference type="AlphaFoldDB" id="A0A8C0AMW5"/>
<protein>
    <submittedName>
        <fullName evidence="1">Uncharacterized protein</fullName>
    </submittedName>
</protein>